<feature type="transmembrane region" description="Helical" evidence="1">
    <location>
        <begin position="222"/>
        <end position="239"/>
    </location>
</feature>
<dbReference type="RefSeq" id="WP_242177977.1">
    <property type="nucleotide sequence ID" value="NZ_JAKQYM010000004.1"/>
</dbReference>
<feature type="transmembrane region" description="Helical" evidence="1">
    <location>
        <begin position="7"/>
        <end position="29"/>
    </location>
</feature>
<dbReference type="Proteomes" id="UP001139369">
    <property type="component" value="Unassembled WGS sequence"/>
</dbReference>
<keyword evidence="3" id="KW-0808">Transferase</keyword>
<protein>
    <submittedName>
        <fullName evidence="3">Acyltransferase</fullName>
    </submittedName>
</protein>
<keyword evidence="3" id="KW-0012">Acyltransferase</keyword>
<keyword evidence="4" id="KW-1185">Reference proteome</keyword>
<evidence type="ECO:0000313" key="3">
    <source>
        <dbReference type="EMBL" id="MCI2228844.1"/>
    </source>
</evidence>
<keyword evidence="1" id="KW-0472">Membrane</keyword>
<dbReference type="AlphaFoldDB" id="A0A9X1VLS1"/>
<dbReference type="InterPro" id="IPR050879">
    <property type="entry name" value="Acyltransferase_3"/>
</dbReference>
<sequence>MRIEQLTFTRFVAAISIVIFHYGSGSFLFNNEYVSFIFKQANVGVSYFFVLSGFVMIIAYGNRKKIKFLEYIKNRLARIYPVYFLAILLILVVNLFRNIDEYNLFLNLFMIQSWISEKALTINVPGWSLSVELFFYVSFPFLFNHFYLKKSLKNLTIWILSFWIISQILYHLIINGNIKLSYYNIRDIRYYPLMHFNEFLVGNLTGLFFIKKIKNNIRDYSIPIILTLITLITLLKFTFGLNYHNGLLLIVFVPLIILISLSNDKFTQIISRKSFVFLGEISFGIYILQAPVWLIFSDYRMDKYLGLNKEVDFTESFIIRIIILIILSSLSYLFFEKPIRNKIKNYAQHCT</sequence>
<feature type="transmembrane region" description="Helical" evidence="1">
    <location>
        <begin position="80"/>
        <end position="99"/>
    </location>
</feature>
<feature type="transmembrane region" description="Helical" evidence="1">
    <location>
        <begin position="275"/>
        <end position="296"/>
    </location>
</feature>
<dbReference type="GO" id="GO:0016020">
    <property type="term" value="C:membrane"/>
    <property type="evidence" value="ECO:0007669"/>
    <property type="project" value="TreeGrafter"/>
</dbReference>
<dbReference type="GO" id="GO:0009103">
    <property type="term" value="P:lipopolysaccharide biosynthetic process"/>
    <property type="evidence" value="ECO:0007669"/>
    <property type="project" value="TreeGrafter"/>
</dbReference>
<proteinExistence type="predicted"/>
<dbReference type="PANTHER" id="PTHR23028:SF53">
    <property type="entry name" value="ACYL_TRANSF_3 DOMAIN-CONTAINING PROTEIN"/>
    <property type="match status" value="1"/>
</dbReference>
<feature type="transmembrane region" description="Helical" evidence="1">
    <location>
        <begin position="119"/>
        <end position="143"/>
    </location>
</feature>
<evidence type="ECO:0000256" key="1">
    <source>
        <dbReference type="SAM" id="Phobius"/>
    </source>
</evidence>
<feature type="transmembrane region" description="Helical" evidence="1">
    <location>
        <begin position="155"/>
        <end position="173"/>
    </location>
</feature>
<feature type="domain" description="Acyltransferase 3" evidence="2">
    <location>
        <begin position="6"/>
        <end position="327"/>
    </location>
</feature>
<dbReference type="InterPro" id="IPR002656">
    <property type="entry name" value="Acyl_transf_3_dom"/>
</dbReference>
<reference evidence="3" key="1">
    <citation type="submission" date="2022-02" db="EMBL/GenBank/DDBJ databases">
        <title>Polaribacter sp. MSW13, isolated from seawater.</title>
        <authorList>
            <person name="Kristyanto S."/>
            <person name="Jung J."/>
            <person name="Jeon C.O."/>
        </authorList>
    </citation>
    <scope>NUCLEOTIDE SEQUENCE</scope>
    <source>
        <strain evidence="3">MSW13</strain>
    </source>
</reference>
<feature type="transmembrane region" description="Helical" evidence="1">
    <location>
        <begin position="245"/>
        <end position="263"/>
    </location>
</feature>
<feature type="transmembrane region" description="Helical" evidence="1">
    <location>
        <begin position="316"/>
        <end position="335"/>
    </location>
</feature>
<accession>A0A9X1VLS1</accession>
<evidence type="ECO:0000259" key="2">
    <source>
        <dbReference type="Pfam" id="PF01757"/>
    </source>
</evidence>
<comment type="caution">
    <text evidence="3">The sequence shown here is derived from an EMBL/GenBank/DDBJ whole genome shotgun (WGS) entry which is preliminary data.</text>
</comment>
<dbReference type="GO" id="GO:0016747">
    <property type="term" value="F:acyltransferase activity, transferring groups other than amino-acyl groups"/>
    <property type="evidence" value="ECO:0007669"/>
    <property type="project" value="InterPro"/>
</dbReference>
<gene>
    <name evidence="3" type="ORF">MC378_06660</name>
</gene>
<dbReference type="Pfam" id="PF01757">
    <property type="entry name" value="Acyl_transf_3"/>
    <property type="match status" value="1"/>
</dbReference>
<dbReference type="EMBL" id="JAKQYM010000004">
    <property type="protein sequence ID" value="MCI2228844.1"/>
    <property type="molecule type" value="Genomic_DNA"/>
</dbReference>
<feature type="transmembrane region" description="Helical" evidence="1">
    <location>
        <begin position="193"/>
        <end position="210"/>
    </location>
</feature>
<name>A0A9X1VLS1_9FLAO</name>
<feature type="transmembrane region" description="Helical" evidence="1">
    <location>
        <begin position="41"/>
        <end position="60"/>
    </location>
</feature>
<organism evidence="3 4">
    <name type="scientific">Polaribacter marinus</name>
    <dbReference type="NCBI Taxonomy" id="2916838"/>
    <lineage>
        <taxon>Bacteria</taxon>
        <taxon>Pseudomonadati</taxon>
        <taxon>Bacteroidota</taxon>
        <taxon>Flavobacteriia</taxon>
        <taxon>Flavobacteriales</taxon>
        <taxon>Flavobacteriaceae</taxon>
    </lineage>
</organism>
<keyword evidence="1" id="KW-0812">Transmembrane</keyword>
<dbReference type="PANTHER" id="PTHR23028">
    <property type="entry name" value="ACETYLTRANSFERASE"/>
    <property type="match status" value="1"/>
</dbReference>
<keyword evidence="1" id="KW-1133">Transmembrane helix</keyword>
<evidence type="ECO:0000313" key="4">
    <source>
        <dbReference type="Proteomes" id="UP001139369"/>
    </source>
</evidence>